<gene>
    <name evidence="2" type="ORF">DFS55_07625</name>
</gene>
<feature type="compositionally biased region" description="Basic and acidic residues" evidence="1">
    <location>
        <begin position="57"/>
        <end position="71"/>
    </location>
</feature>
<organism evidence="2 3">
    <name type="scientific">Mycobacterium avium subsp. hominissuis</name>
    <dbReference type="NCBI Taxonomy" id="439334"/>
    <lineage>
        <taxon>Bacteria</taxon>
        <taxon>Bacillati</taxon>
        <taxon>Actinomycetota</taxon>
        <taxon>Actinomycetes</taxon>
        <taxon>Mycobacteriales</taxon>
        <taxon>Mycobacteriaceae</taxon>
        <taxon>Mycobacterium</taxon>
        <taxon>Mycobacterium avium complex (MAC)</taxon>
    </lineage>
</organism>
<evidence type="ECO:0000256" key="1">
    <source>
        <dbReference type="SAM" id="MobiDB-lite"/>
    </source>
</evidence>
<name>A0A3B6X6L5_MYCAV</name>
<sequence length="115" mass="13081">MVVSPQRLTRWPSYVRDRHAAITYTTPRDAPLRRHGADKPTSGVTATKGTWRRRPQRRAEGRGHPNGRGRDLAIRVVGLDPQDPRRNYDVRHTHLNGSAVTLSEVHSTQWCSQPN</sequence>
<feature type="region of interest" description="Disordered" evidence="1">
    <location>
        <begin position="26"/>
        <end position="71"/>
    </location>
</feature>
<accession>A0A3B6X6L5</accession>
<dbReference type="Proteomes" id="UP000259236">
    <property type="component" value="Chromosome"/>
</dbReference>
<protein>
    <submittedName>
        <fullName evidence="2">Uncharacterized protein</fullName>
    </submittedName>
</protein>
<dbReference type="EMBL" id="CP029332">
    <property type="protein sequence ID" value="AXO22473.1"/>
    <property type="molecule type" value="Genomic_DNA"/>
</dbReference>
<evidence type="ECO:0000313" key="3">
    <source>
        <dbReference type="Proteomes" id="UP000259236"/>
    </source>
</evidence>
<evidence type="ECO:0000313" key="2">
    <source>
        <dbReference type="EMBL" id="AXO22473.1"/>
    </source>
</evidence>
<dbReference type="AlphaFoldDB" id="A0A3B6X6L5"/>
<reference evidence="2 3" key="1">
    <citation type="submission" date="2018-05" db="EMBL/GenBank/DDBJ databases">
        <title>Sequencing and annotation of Mycobacterium avium strain 109 (MAC109).</title>
        <authorList>
            <person name="Matern W.M."/>
            <person name="Bader J.S."/>
            <person name="Karakousis P.C."/>
        </authorList>
    </citation>
    <scope>NUCLEOTIDE SEQUENCE [LARGE SCALE GENOMIC DNA]</scope>
    <source>
        <strain evidence="2 3">MAC109</strain>
    </source>
</reference>
<proteinExistence type="predicted"/>